<dbReference type="GO" id="GO:0005524">
    <property type="term" value="F:ATP binding"/>
    <property type="evidence" value="ECO:0007669"/>
    <property type="project" value="UniProtKB-UniRule"/>
</dbReference>
<evidence type="ECO:0000256" key="12">
    <source>
        <dbReference type="ARBA" id="ARBA00022729"/>
    </source>
</evidence>
<keyword evidence="10" id="KW-0808">Transferase</keyword>
<keyword evidence="15" id="KW-0418">Kinase</keyword>
<evidence type="ECO:0000256" key="26">
    <source>
        <dbReference type="PROSITE-ProRule" id="PRU10141"/>
    </source>
</evidence>
<evidence type="ECO:0000256" key="11">
    <source>
        <dbReference type="ARBA" id="ARBA00022692"/>
    </source>
</evidence>
<dbReference type="OrthoDB" id="676979at2759"/>
<evidence type="ECO:0000256" key="13">
    <source>
        <dbReference type="ARBA" id="ARBA00022737"/>
    </source>
</evidence>
<evidence type="ECO:0000256" key="2">
    <source>
        <dbReference type="ARBA" id="ARBA00004191"/>
    </source>
</evidence>
<dbReference type="FunFam" id="3.30.200.20:FF:000309">
    <property type="entry name" value="Leucine-rich repeat receptor protein kinase MSP1"/>
    <property type="match status" value="1"/>
</dbReference>
<reference evidence="30" key="1">
    <citation type="journal article" date="2017" name="Front. Plant Sci.">
        <title>Climate Clever Clovers: New Paradigm to Reduce the Environmental Footprint of Ruminants by Breeding Low Methanogenic Forages Utilizing Haplotype Variation.</title>
        <authorList>
            <person name="Kaur P."/>
            <person name="Appels R."/>
            <person name="Bayer P.E."/>
            <person name="Keeble-Gagnere G."/>
            <person name="Wang J."/>
            <person name="Hirakawa H."/>
            <person name="Shirasawa K."/>
            <person name="Vercoe P."/>
            <person name="Stefanova K."/>
            <person name="Durmic Z."/>
            <person name="Nichols P."/>
            <person name="Revell C."/>
            <person name="Isobe S.N."/>
            <person name="Edwards D."/>
            <person name="Erskine W."/>
        </authorList>
    </citation>
    <scope>NUCLEOTIDE SEQUENCE [LARGE SCALE GENOMIC DNA]</scope>
    <source>
        <strain evidence="30">cv. Daliak</strain>
    </source>
</reference>
<evidence type="ECO:0000256" key="23">
    <source>
        <dbReference type="ARBA" id="ARBA00038043"/>
    </source>
</evidence>
<dbReference type="AlphaFoldDB" id="A0A2Z6M7Z4"/>
<dbReference type="GO" id="GO:0009791">
    <property type="term" value="P:post-embryonic development"/>
    <property type="evidence" value="ECO:0007669"/>
    <property type="project" value="UniProtKB-ARBA"/>
</dbReference>
<keyword evidence="7" id="KW-0723">Serine/threonine-protein kinase</keyword>
<dbReference type="InterPro" id="IPR001611">
    <property type="entry name" value="Leu-rich_rpt"/>
</dbReference>
<keyword evidence="21" id="KW-0675">Receptor</keyword>
<evidence type="ECO:0000256" key="18">
    <source>
        <dbReference type="ARBA" id="ARBA00022989"/>
    </source>
</evidence>
<keyword evidence="16" id="KW-0611">Plant defense</keyword>
<evidence type="ECO:0000259" key="28">
    <source>
        <dbReference type="PROSITE" id="PS50011"/>
    </source>
</evidence>
<dbReference type="PROSITE" id="PS00109">
    <property type="entry name" value="PROTEIN_KINASE_TYR"/>
    <property type="match status" value="1"/>
</dbReference>
<dbReference type="SUPFAM" id="SSF52047">
    <property type="entry name" value="RNI-like"/>
    <property type="match status" value="2"/>
</dbReference>
<dbReference type="GO" id="GO:0004674">
    <property type="term" value="F:protein serine/threonine kinase activity"/>
    <property type="evidence" value="ECO:0007669"/>
    <property type="project" value="UniProtKB-KW"/>
</dbReference>
<keyword evidence="8" id="KW-0597">Phosphoprotein</keyword>
<keyword evidence="13" id="KW-0677">Repeat</keyword>
<dbReference type="PROSITE" id="PS00107">
    <property type="entry name" value="PROTEIN_KINASE_ATP"/>
    <property type="match status" value="1"/>
</dbReference>
<evidence type="ECO:0000256" key="27">
    <source>
        <dbReference type="SAM" id="Phobius"/>
    </source>
</evidence>
<feature type="domain" description="Protein kinase" evidence="28">
    <location>
        <begin position="682"/>
        <end position="955"/>
    </location>
</feature>
<evidence type="ECO:0000256" key="9">
    <source>
        <dbReference type="ARBA" id="ARBA00022614"/>
    </source>
</evidence>
<dbReference type="GO" id="GO:0016020">
    <property type="term" value="C:membrane"/>
    <property type="evidence" value="ECO:0007669"/>
    <property type="project" value="UniProtKB-SubCell"/>
</dbReference>
<evidence type="ECO:0000256" key="21">
    <source>
        <dbReference type="ARBA" id="ARBA00023170"/>
    </source>
</evidence>
<name>A0A2Z6M7Z4_TRISU</name>
<evidence type="ECO:0000313" key="30">
    <source>
        <dbReference type="Proteomes" id="UP000242715"/>
    </source>
</evidence>
<evidence type="ECO:0000256" key="5">
    <source>
        <dbReference type="ARBA" id="ARBA00022512"/>
    </source>
</evidence>
<dbReference type="GO" id="GO:0006952">
    <property type="term" value="P:defense response"/>
    <property type="evidence" value="ECO:0007669"/>
    <property type="project" value="UniProtKB-KW"/>
</dbReference>
<protein>
    <recommendedName>
        <fullName evidence="4">non-specific serine/threonine protein kinase</fullName>
        <ecNumber evidence="4">2.7.11.1</ecNumber>
    </recommendedName>
</protein>
<proteinExistence type="inferred from homology"/>
<dbReference type="Pfam" id="PF00069">
    <property type="entry name" value="Pkinase"/>
    <property type="match status" value="1"/>
</dbReference>
<dbReference type="PANTHER" id="PTHR48005:SF70">
    <property type="entry name" value="MDIS1-INTERACTING RECEPTOR LIKE KINASE 2-LIKE"/>
    <property type="match status" value="1"/>
</dbReference>
<comment type="catalytic activity">
    <reaction evidence="24">
        <text>L-threonyl-[protein] + ATP = O-phospho-L-threonyl-[protein] + ADP + H(+)</text>
        <dbReference type="Rhea" id="RHEA:46608"/>
        <dbReference type="Rhea" id="RHEA-COMP:11060"/>
        <dbReference type="Rhea" id="RHEA-COMP:11605"/>
        <dbReference type="ChEBI" id="CHEBI:15378"/>
        <dbReference type="ChEBI" id="CHEBI:30013"/>
        <dbReference type="ChEBI" id="CHEBI:30616"/>
        <dbReference type="ChEBI" id="CHEBI:61977"/>
        <dbReference type="ChEBI" id="CHEBI:456216"/>
        <dbReference type="EC" id="2.7.11.1"/>
    </reaction>
</comment>
<evidence type="ECO:0000256" key="20">
    <source>
        <dbReference type="ARBA" id="ARBA00023157"/>
    </source>
</evidence>
<keyword evidence="18 27" id="KW-1133">Transmembrane helix</keyword>
<keyword evidence="11 27" id="KW-0812">Transmembrane</keyword>
<accession>A0A2Z6M7Z4</accession>
<dbReference type="InterPro" id="IPR032675">
    <property type="entry name" value="LRR_dom_sf"/>
</dbReference>
<evidence type="ECO:0000256" key="8">
    <source>
        <dbReference type="ARBA" id="ARBA00022553"/>
    </source>
</evidence>
<keyword evidence="30" id="KW-1185">Reference proteome</keyword>
<keyword evidence="20" id="KW-1015">Disulfide bond</keyword>
<feature type="transmembrane region" description="Helical" evidence="27">
    <location>
        <begin position="616"/>
        <end position="642"/>
    </location>
</feature>
<evidence type="ECO:0000256" key="24">
    <source>
        <dbReference type="ARBA" id="ARBA00047899"/>
    </source>
</evidence>
<dbReference type="Pfam" id="PF13855">
    <property type="entry name" value="LRR_8"/>
    <property type="match status" value="3"/>
</dbReference>
<keyword evidence="12" id="KW-0732">Signal</keyword>
<dbReference type="FunFam" id="3.80.10.10:FF:000233">
    <property type="entry name" value="Leucine-rich repeat receptor-like protein kinase TDR"/>
    <property type="match status" value="1"/>
</dbReference>
<dbReference type="Gene3D" id="1.10.510.10">
    <property type="entry name" value="Transferase(Phosphotransferase) domain 1"/>
    <property type="match status" value="1"/>
</dbReference>
<comment type="catalytic activity">
    <reaction evidence="25">
        <text>L-seryl-[protein] + ATP = O-phospho-L-seryl-[protein] + ADP + H(+)</text>
        <dbReference type="Rhea" id="RHEA:17989"/>
        <dbReference type="Rhea" id="RHEA-COMP:9863"/>
        <dbReference type="Rhea" id="RHEA-COMP:11604"/>
        <dbReference type="ChEBI" id="CHEBI:15378"/>
        <dbReference type="ChEBI" id="CHEBI:29999"/>
        <dbReference type="ChEBI" id="CHEBI:30616"/>
        <dbReference type="ChEBI" id="CHEBI:83421"/>
        <dbReference type="ChEBI" id="CHEBI:456216"/>
        <dbReference type="EC" id="2.7.11.1"/>
    </reaction>
</comment>
<dbReference type="FunFam" id="3.80.10.10:FF:000400">
    <property type="entry name" value="Nuclear pore complex protein NUP107"/>
    <property type="match status" value="1"/>
</dbReference>
<dbReference type="Pfam" id="PF08263">
    <property type="entry name" value="LRRNT_2"/>
    <property type="match status" value="1"/>
</dbReference>
<dbReference type="InterPro" id="IPR000719">
    <property type="entry name" value="Prot_kinase_dom"/>
</dbReference>
<evidence type="ECO:0000256" key="15">
    <source>
        <dbReference type="ARBA" id="ARBA00022777"/>
    </source>
</evidence>
<dbReference type="SMART" id="SM00220">
    <property type="entry name" value="S_TKc"/>
    <property type="match status" value="1"/>
</dbReference>
<dbReference type="PRINTS" id="PR00019">
    <property type="entry name" value="LEURICHRPT"/>
</dbReference>
<dbReference type="Proteomes" id="UP000242715">
    <property type="component" value="Unassembled WGS sequence"/>
</dbReference>
<dbReference type="Gene3D" id="3.30.200.20">
    <property type="entry name" value="Phosphorylase Kinase, domain 1"/>
    <property type="match status" value="1"/>
</dbReference>
<feature type="binding site" evidence="26">
    <location>
        <position position="711"/>
    </location>
    <ligand>
        <name>ATP</name>
        <dbReference type="ChEBI" id="CHEBI:30616"/>
    </ligand>
</feature>
<dbReference type="FunFam" id="1.10.510.10:FF:000445">
    <property type="entry name" value="MDIS1-interacting receptor like kinase 2"/>
    <property type="match status" value="1"/>
</dbReference>
<dbReference type="SUPFAM" id="SSF56112">
    <property type="entry name" value="Protein kinase-like (PK-like)"/>
    <property type="match status" value="1"/>
</dbReference>
<dbReference type="InterPro" id="IPR003591">
    <property type="entry name" value="Leu-rich_rpt_typical-subtyp"/>
</dbReference>
<dbReference type="InterPro" id="IPR017441">
    <property type="entry name" value="Protein_kinase_ATP_BS"/>
</dbReference>
<dbReference type="FunFam" id="3.80.10.10:FF:000041">
    <property type="entry name" value="LRR receptor-like serine/threonine-protein kinase ERECTA"/>
    <property type="match status" value="1"/>
</dbReference>
<evidence type="ECO:0000256" key="7">
    <source>
        <dbReference type="ARBA" id="ARBA00022527"/>
    </source>
</evidence>
<sequence length="957" mass="105039">MSNHSHSHNHYHNHTFTISSTLLIFLLLNLCQITTSLTQFEALLNWKQSLPPQSILDSWIINNSSSTQTPCSWRGITCDSKGSVTIIKLAYTGLEGTLNHLNLSVFPNLLRLDLKTNNLTGIIPENIGVLSKLQYLDLSTNYLNGTLPLSIANLTQVYELDVSRNDVSGILDRRLFPDGSDKPSSRTGLMGIRNLLFQDTLLGGPLPIEIGNIKNLTLLALDGNNFSGPIPSSLGNCKHLSILRLNENQFSGPIPPSIGKLTNLTDLRFFTNNLNGTVPQEFGNLSSLIVLHLAENNFIGELPPEICKSGKLVNFSSAYNSFTGPIPRSLRNCPSLYRVRMEYNELTGYADQDFGVYPNLTYIDFSYNSVEGGLSSKWGSCKNLQSLKMAGNSVNGKIPSEIFHLDQLQELDLSFNRLSGTIPSQIGNSSNLSNLNLNGNSLSGKIPVEIGKLSNLQTLDLSMNALSGEIPAQIGDCSNLLNLNLSNNHLNGTIPFQIGNLGSLQDFLDLSYNSISGAIPGNIGKLSSLISLNISNNNLSGKIPDQISGMLSLSNLNLSNNHLEGNVPKDGIFKLNSSNSLDLSNNQGLCGNFNGLKPCNVSLIKPNGDGSNKKKVVIPIVASLGGALFLSLIIAGIILLCYKRKSRTTRTKSLLDTPNPFSIWYFNGRVVYGDIIEATNNFDDKYCIGEGAFGNVYKAELKGGQIFAVKKLKCDEENLDKESIKTFESEVEAMTETRHRNIVKLYGFCCEGMHTFLVYEYMDRGSLADMLNDDKKALELDWFKRVEIVKGVASALSYMHHDCSPILIHRDISSKNILLSMDLEAHVSDFGTARFLKPNSPIWTSFAGTYGYAAPELAYTMAVTEKCDVFSFGVLAFEILTGKHPGDLVSYIQTSNDQKIDFKEILDPRLASPPKNILKELALVANLALSCLHTNPQSRPTMRSIAQLLEMETAFNT</sequence>
<evidence type="ECO:0000256" key="25">
    <source>
        <dbReference type="ARBA" id="ARBA00048679"/>
    </source>
</evidence>
<evidence type="ECO:0000256" key="10">
    <source>
        <dbReference type="ARBA" id="ARBA00022679"/>
    </source>
</evidence>
<dbReference type="PROSITE" id="PS50011">
    <property type="entry name" value="PROTEIN_KINASE_DOM"/>
    <property type="match status" value="1"/>
</dbReference>
<dbReference type="InterPro" id="IPR011009">
    <property type="entry name" value="Kinase-like_dom_sf"/>
</dbReference>
<gene>
    <name evidence="29" type="ORF">TSUD_269340</name>
</gene>
<evidence type="ECO:0000256" key="1">
    <source>
        <dbReference type="ARBA" id="ARBA00004170"/>
    </source>
</evidence>
<evidence type="ECO:0000256" key="3">
    <source>
        <dbReference type="ARBA" id="ARBA00004479"/>
    </source>
</evidence>
<dbReference type="Pfam" id="PF00560">
    <property type="entry name" value="LRR_1"/>
    <property type="match status" value="4"/>
</dbReference>
<dbReference type="Gene3D" id="3.80.10.10">
    <property type="entry name" value="Ribonuclease Inhibitor"/>
    <property type="match status" value="3"/>
</dbReference>
<evidence type="ECO:0000256" key="22">
    <source>
        <dbReference type="ARBA" id="ARBA00023180"/>
    </source>
</evidence>
<evidence type="ECO:0000256" key="4">
    <source>
        <dbReference type="ARBA" id="ARBA00012513"/>
    </source>
</evidence>
<dbReference type="InterPro" id="IPR013210">
    <property type="entry name" value="LRR_N_plant-typ"/>
</dbReference>
<dbReference type="EMBL" id="DF973375">
    <property type="protein sequence ID" value="GAU28594.1"/>
    <property type="molecule type" value="Genomic_DNA"/>
</dbReference>
<evidence type="ECO:0000256" key="19">
    <source>
        <dbReference type="ARBA" id="ARBA00023136"/>
    </source>
</evidence>
<dbReference type="EC" id="2.7.11.1" evidence="4"/>
<evidence type="ECO:0000256" key="16">
    <source>
        <dbReference type="ARBA" id="ARBA00022821"/>
    </source>
</evidence>
<organism evidence="29 30">
    <name type="scientific">Trifolium subterraneum</name>
    <name type="common">Subterranean clover</name>
    <dbReference type="NCBI Taxonomy" id="3900"/>
    <lineage>
        <taxon>Eukaryota</taxon>
        <taxon>Viridiplantae</taxon>
        <taxon>Streptophyta</taxon>
        <taxon>Embryophyta</taxon>
        <taxon>Tracheophyta</taxon>
        <taxon>Spermatophyta</taxon>
        <taxon>Magnoliopsida</taxon>
        <taxon>eudicotyledons</taxon>
        <taxon>Gunneridae</taxon>
        <taxon>Pentapetalae</taxon>
        <taxon>rosids</taxon>
        <taxon>fabids</taxon>
        <taxon>Fabales</taxon>
        <taxon>Fabaceae</taxon>
        <taxon>Papilionoideae</taxon>
        <taxon>50 kb inversion clade</taxon>
        <taxon>NPAAA clade</taxon>
        <taxon>Hologalegina</taxon>
        <taxon>IRL clade</taxon>
        <taxon>Trifolieae</taxon>
        <taxon>Trifolium</taxon>
    </lineage>
</organism>
<comment type="similarity">
    <text evidence="23">Belongs to the polygalacturonase-inhibiting protein family.</text>
</comment>
<keyword evidence="17 26" id="KW-0067">ATP-binding</keyword>
<keyword evidence="9" id="KW-0433">Leucine-rich repeat</keyword>
<dbReference type="InterPro" id="IPR008266">
    <property type="entry name" value="Tyr_kinase_AS"/>
</dbReference>
<keyword evidence="14 26" id="KW-0547">Nucleotide-binding</keyword>
<dbReference type="InterPro" id="IPR051420">
    <property type="entry name" value="Ser_Thr_Kinases_DiverseReg"/>
</dbReference>
<dbReference type="SMART" id="SM00369">
    <property type="entry name" value="LRR_TYP"/>
    <property type="match status" value="6"/>
</dbReference>
<dbReference type="PANTHER" id="PTHR48005">
    <property type="entry name" value="LEUCINE RICH REPEAT KINASE 2"/>
    <property type="match status" value="1"/>
</dbReference>
<keyword evidence="22" id="KW-0325">Glycoprotein</keyword>
<keyword evidence="6" id="KW-0964">Secreted</keyword>
<keyword evidence="5" id="KW-0134">Cell wall</keyword>
<evidence type="ECO:0000256" key="14">
    <source>
        <dbReference type="ARBA" id="ARBA00022741"/>
    </source>
</evidence>
<keyword evidence="19 27" id="KW-0472">Membrane</keyword>
<evidence type="ECO:0000256" key="17">
    <source>
        <dbReference type="ARBA" id="ARBA00022840"/>
    </source>
</evidence>
<evidence type="ECO:0000313" key="29">
    <source>
        <dbReference type="EMBL" id="GAU28594.1"/>
    </source>
</evidence>
<comment type="subcellular location">
    <subcellularLocation>
        <location evidence="1">Membrane</location>
        <topology evidence="1">Peripheral membrane protein</topology>
    </subcellularLocation>
    <subcellularLocation>
        <location evidence="3">Membrane</location>
        <topology evidence="3">Single-pass type I membrane protein</topology>
    </subcellularLocation>
    <subcellularLocation>
        <location evidence="2">Secreted</location>
        <location evidence="2">Cell wall</location>
    </subcellularLocation>
</comment>
<evidence type="ECO:0000256" key="6">
    <source>
        <dbReference type="ARBA" id="ARBA00022525"/>
    </source>
</evidence>